<feature type="binding site" evidence="7">
    <location>
        <position position="154"/>
    </location>
    <ligand>
        <name>FAD</name>
        <dbReference type="ChEBI" id="CHEBI:57692"/>
    </ligand>
</feature>
<comment type="subcellular location">
    <subcellularLocation>
        <location evidence="2">Membrane</location>
    </subcellularLocation>
</comment>
<feature type="binding site" evidence="7">
    <location>
        <position position="112"/>
    </location>
    <ligand>
        <name>FAD</name>
        <dbReference type="ChEBI" id="CHEBI:57692"/>
    </ligand>
</feature>
<dbReference type="Gene3D" id="2.40.30.10">
    <property type="entry name" value="Translation factors"/>
    <property type="match status" value="1"/>
</dbReference>
<sequence>MVRGRVLKLSTSLIYQHKRSKGFKRWVTFIALGFGVTGVGCCYYYSEHYYHTELSNEYFTKYRISYKKDIDESHFLLELTPLKPQRTNLWSAMASYNLWSVEVKQPDIMVVRRYTPLPLEVDTVNDKLEVLKDGYNANGKLLFYIKNYENGEVSKWLRRLPTDRTIEVRGPYVDYEFPRDDHEVKRSRSFLWEQDDSGFAERFNHQPFDISMFTAGTAIVTALQLLLTEDPFKGKIQLFHSCKDIQELGPLIKFLYLCEQKKRLQLHMFESSKGNSIRYDASKIEPLISRPCSYVGSTPFTSIEDSIKPVASLVCGPDGYITTISGMKYDLAQGPICGLLGSKGWNNFNVYKL</sequence>
<proteinExistence type="predicted"/>
<dbReference type="SUPFAM" id="SSF63380">
    <property type="entry name" value="Riboflavin synthase domain-like"/>
    <property type="match status" value="1"/>
</dbReference>
<evidence type="ECO:0000256" key="7">
    <source>
        <dbReference type="PIRSR" id="PIRSR601834-1"/>
    </source>
</evidence>
<dbReference type="RefSeq" id="XP_003647060.1">
    <property type="nucleotide sequence ID" value="XM_003647012.1"/>
</dbReference>
<dbReference type="GO" id="GO:0016491">
    <property type="term" value="F:oxidoreductase activity"/>
    <property type="evidence" value="ECO:0007669"/>
    <property type="project" value="UniProtKB-KW"/>
</dbReference>
<evidence type="ECO:0000256" key="2">
    <source>
        <dbReference type="ARBA" id="ARBA00004370"/>
    </source>
</evidence>
<evidence type="ECO:0000256" key="4">
    <source>
        <dbReference type="ARBA" id="ARBA00022827"/>
    </source>
</evidence>
<dbReference type="InterPro" id="IPR001834">
    <property type="entry name" value="CBR-like"/>
</dbReference>
<comment type="cofactor">
    <cofactor evidence="1 7">
        <name>FAD</name>
        <dbReference type="ChEBI" id="CHEBI:57692"/>
    </cofactor>
</comment>
<dbReference type="STRING" id="931890.I6NDV1"/>
<dbReference type="eggNOG" id="KOG0534">
    <property type="taxonomic scope" value="Eukaryota"/>
</dbReference>
<evidence type="ECO:0000259" key="9">
    <source>
        <dbReference type="Pfam" id="PF00970"/>
    </source>
</evidence>
<accession>I6NDV1</accession>
<dbReference type="InParanoid" id="I6NDV1"/>
<feature type="transmembrane region" description="Helical" evidence="8">
    <location>
        <begin position="26"/>
        <end position="46"/>
    </location>
</feature>
<name>I6NDV1_ERECY</name>
<dbReference type="HOGENOM" id="CLU_003827_6_2_1"/>
<dbReference type="GO" id="GO:0007006">
    <property type="term" value="P:mitochondrial membrane organization"/>
    <property type="evidence" value="ECO:0007669"/>
    <property type="project" value="EnsemblFungi"/>
</dbReference>
<dbReference type="PANTHER" id="PTHR19370:SF189">
    <property type="entry name" value="CYTOCHROME C MITOCHONDRIAL IMPORT FACTOR CYC2"/>
    <property type="match status" value="1"/>
</dbReference>
<feature type="domain" description="Flavoprotein pyridine nucleotide cytochrome reductase-like FAD-binding" evidence="9">
    <location>
        <begin position="136"/>
        <end position="176"/>
    </location>
</feature>
<dbReference type="Proteomes" id="UP000006790">
    <property type="component" value="Chromosome 5"/>
</dbReference>
<evidence type="ECO:0000256" key="8">
    <source>
        <dbReference type="SAM" id="Phobius"/>
    </source>
</evidence>
<evidence type="ECO:0000256" key="5">
    <source>
        <dbReference type="ARBA" id="ARBA00023002"/>
    </source>
</evidence>
<keyword evidence="3 7" id="KW-0285">Flavoprotein</keyword>
<dbReference type="GeneID" id="11472044"/>
<evidence type="ECO:0000313" key="10">
    <source>
        <dbReference type="EMBL" id="AET40243.1"/>
    </source>
</evidence>
<organism evidence="10 11">
    <name type="scientific">Eremothecium cymbalariae (strain CBS 270.75 / DBVPG 7215 / KCTC 17166 / NRRL Y-17582)</name>
    <name type="common">Yeast</name>
    <dbReference type="NCBI Taxonomy" id="931890"/>
    <lineage>
        <taxon>Eukaryota</taxon>
        <taxon>Fungi</taxon>
        <taxon>Dikarya</taxon>
        <taxon>Ascomycota</taxon>
        <taxon>Saccharomycotina</taxon>
        <taxon>Saccharomycetes</taxon>
        <taxon>Saccharomycetales</taxon>
        <taxon>Saccharomycetaceae</taxon>
        <taxon>Eremothecium</taxon>
    </lineage>
</organism>
<evidence type="ECO:0000256" key="1">
    <source>
        <dbReference type="ARBA" id="ARBA00001974"/>
    </source>
</evidence>
<keyword evidence="5" id="KW-0560">Oxidoreductase</keyword>
<keyword evidence="6 8" id="KW-0472">Membrane</keyword>
<keyword evidence="8" id="KW-1133">Transmembrane helix</keyword>
<keyword evidence="8" id="KW-0812">Transmembrane</keyword>
<dbReference type="InterPro" id="IPR017938">
    <property type="entry name" value="Riboflavin_synthase-like_b-brl"/>
</dbReference>
<dbReference type="GO" id="GO:0005743">
    <property type="term" value="C:mitochondrial inner membrane"/>
    <property type="evidence" value="ECO:0007669"/>
    <property type="project" value="EnsemblFungi"/>
</dbReference>
<keyword evidence="4 7" id="KW-0274">FAD</keyword>
<dbReference type="OMA" id="VKQPEIM"/>
<feature type="binding site" evidence="7">
    <location>
        <position position="146"/>
    </location>
    <ligand>
        <name>FAD</name>
        <dbReference type="ChEBI" id="CHEBI:57692"/>
    </ligand>
</feature>
<dbReference type="FunCoup" id="I6NDV1">
    <property type="interactions" value="37"/>
</dbReference>
<evidence type="ECO:0000313" key="11">
    <source>
        <dbReference type="Proteomes" id="UP000006790"/>
    </source>
</evidence>
<dbReference type="CDD" id="cd06183">
    <property type="entry name" value="cyt_b5_reduct_like"/>
    <property type="match status" value="1"/>
</dbReference>
<feature type="binding site" evidence="7">
    <location>
        <position position="153"/>
    </location>
    <ligand>
        <name>FAD</name>
        <dbReference type="ChEBI" id="CHEBI:57692"/>
    </ligand>
</feature>
<gene>
    <name evidence="10" type="ordered locus">Ecym_5500</name>
</gene>
<dbReference type="KEGG" id="erc:Ecym_5500"/>
<dbReference type="OrthoDB" id="432685at2759"/>
<dbReference type="PANTHER" id="PTHR19370">
    <property type="entry name" value="NADH-CYTOCHROME B5 REDUCTASE"/>
    <property type="match status" value="1"/>
</dbReference>
<evidence type="ECO:0000256" key="3">
    <source>
        <dbReference type="ARBA" id="ARBA00022630"/>
    </source>
</evidence>
<evidence type="ECO:0000256" key="6">
    <source>
        <dbReference type="ARBA" id="ARBA00023136"/>
    </source>
</evidence>
<protein>
    <recommendedName>
        <fullName evidence="9">Flavoprotein pyridine nucleotide cytochrome reductase-like FAD-binding domain-containing protein</fullName>
    </recommendedName>
</protein>
<keyword evidence="11" id="KW-1185">Reference proteome</keyword>
<dbReference type="EMBL" id="CP002501">
    <property type="protein sequence ID" value="AET40243.1"/>
    <property type="molecule type" value="Genomic_DNA"/>
</dbReference>
<reference evidence="10 11" key="1">
    <citation type="journal article" date="2011" name="G3 (Bethesda)">
        <title>Genome evolution in the Eremothecium clade of the Saccharomyces complex revealed by comparative genomics.</title>
        <authorList>
            <person name="Wendland J."/>
            <person name="Walther A."/>
        </authorList>
    </citation>
    <scope>NUCLEOTIDE SEQUENCE [LARGE SCALE GENOMIC DNA]</scope>
    <source>
        <strain evidence="11">CBS 270.75 / DBVPG 7215 / KCTC 17166 / NRRL Y-17582</strain>
    </source>
</reference>
<dbReference type="AlphaFoldDB" id="I6NDV1"/>
<dbReference type="Pfam" id="PF00970">
    <property type="entry name" value="FAD_binding_6"/>
    <property type="match status" value="1"/>
</dbReference>
<dbReference type="InterPro" id="IPR008333">
    <property type="entry name" value="Cbr1-like_FAD-bd_dom"/>
</dbReference>
<feature type="binding site" evidence="7">
    <location>
        <position position="114"/>
    </location>
    <ligand>
        <name>FAD</name>
        <dbReference type="ChEBI" id="CHEBI:57692"/>
    </ligand>
</feature>